<evidence type="ECO:0000256" key="6">
    <source>
        <dbReference type="ARBA" id="ARBA00022825"/>
    </source>
</evidence>
<dbReference type="Pfam" id="PF05362">
    <property type="entry name" value="Lon_C"/>
    <property type="match status" value="1"/>
</dbReference>
<dbReference type="GO" id="GO:0004176">
    <property type="term" value="F:ATP-dependent peptidase activity"/>
    <property type="evidence" value="ECO:0007669"/>
    <property type="project" value="UniProtKB-UniRule"/>
</dbReference>
<dbReference type="GO" id="GO:0043565">
    <property type="term" value="F:sequence-specific DNA binding"/>
    <property type="evidence" value="ECO:0007669"/>
    <property type="project" value="UniProtKB-UniRule"/>
</dbReference>
<evidence type="ECO:0000256" key="3">
    <source>
        <dbReference type="ARBA" id="ARBA00022670"/>
    </source>
</evidence>
<comment type="subunit">
    <text evidence="10 11">Homohexamer. Organized in a ring with a central cavity.</text>
</comment>
<dbReference type="PROSITE" id="PS51787">
    <property type="entry name" value="LON_N"/>
    <property type="match status" value="1"/>
</dbReference>
<dbReference type="Gene3D" id="2.30.130.40">
    <property type="entry name" value="LON domain-like"/>
    <property type="match status" value="1"/>
</dbReference>
<feature type="binding site" evidence="10 13">
    <location>
        <begin position="366"/>
        <end position="373"/>
    </location>
    <ligand>
        <name>ATP</name>
        <dbReference type="ChEBI" id="CHEBI:30616"/>
    </ligand>
</feature>
<evidence type="ECO:0000256" key="15">
    <source>
        <dbReference type="RuleBase" id="RU000591"/>
    </source>
</evidence>
<keyword evidence="3 10" id="KW-0645">Protease</keyword>
<sequence length="823" mass="90142">MTDQTNPLSVDDQTPGEDTLPLLPLRDVVVFPGMVVPLFVGRAKSIKALELAMGQQRRIVLVSQKSASLDEPKAEDLFEIGCTAGIVQMLKLPDGTVKVLVEGQERVRLHDVTELESHFQAQASVLRADAPQAPQQELEALRRAVMQQFEQYAKLNKKIPQDIAASIAGIDDASRLADTIMAHLPAKLEAKQALLETLDVGQRLEALLQQLNAEVDILQIDKRIRSRVKRQMEKNQRDFYLNEQVKAIQKELGEGEDGADIEELEKKLDSAKMSAEARKKAEAELKKLKLMSPMSAEASVVRNYLDVLAGLPWSKKTKIKKNLQLAEKILNEDHYGLEKVKERILEHLAVQQRVDKVKSPILCLVGPPGVGKTSLGQSIAKATGRKYVRMALGGMRDEAEIRGHRRTYIGAMPGKILQNLSKVGTRNPLFLLDEIDKLGADFRGDPSSALLEVLDPEQNNSFSDHYAEVDFDLSDVMFVATSNSMNIPPALLDRMEVIRLSGYTEDEKFHIAQRYLLPKQIKNNGIQPGELEVSEAAIRDIVRYYTREAGVRSLEREISRICRKAVKGIQLKQMQAPVQVTAQNLAEFLGVRKFTYGRAEKDDQIGQVVGLAWTEVGGDLLTIEAQTMPGKGHVTRTGSLGDVMKESVEAARTVVRSRALQLGIAPQVFEKKDIHIHVPDGATPKDGPSAGAAMATAFVSALTGIPVRADVAMTGEITLRGEVTIIGGLKEKLLAALRGGIKTVLIPEENVKDLQEIPENVKNGLEIIPVKWFDQVLQHALVRQPTPLSEDEVAAAAALPAATASAAAEQGAAGGGMIDIVSH</sequence>
<dbReference type="Gene3D" id="3.40.50.300">
    <property type="entry name" value="P-loop containing nucleotide triphosphate hydrolases"/>
    <property type="match status" value="1"/>
</dbReference>
<comment type="similarity">
    <text evidence="10 11 14 15">Belongs to the peptidase S16 family.</text>
</comment>
<evidence type="ECO:0000256" key="2">
    <source>
        <dbReference type="ARBA" id="ARBA00022490"/>
    </source>
</evidence>
<keyword evidence="6 10" id="KW-0720">Serine protease</keyword>
<evidence type="ECO:0000256" key="14">
    <source>
        <dbReference type="PROSITE-ProRule" id="PRU01122"/>
    </source>
</evidence>
<dbReference type="InterPro" id="IPR015947">
    <property type="entry name" value="PUA-like_sf"/>
</dbReference>
<dbReference type="FunFam" id="1.20.5.5270:FF:000002">
    <property type="entry name" value="Lon protease homolog"/>
    <property type="match status" value="1"/>
</dbReference>
<keyword evidence="2 10" id="KW-0963">Cytoplasm</keyword>
<keyword evidence="7 10" id="KW-0067">ATP-binding</keyword>
<dbReference type="PRINTS" id="PR00830">
    <property type="entry name" value="ENDOLAPTASE"/>
</dbReference>
<evidence type="ECO:0000256" key="11">
    <source>
        <dbReference type="PIRNR" id="PIRNR001174"/>
    </source>
</evidence>
<dbReference type="InterPro" id="IPR027065">
    <property type="entry name" value="Lon_Prtase"/>
</dbReference>
<evidence type="ECO:0000313" key="19">
    <source>
        <dbReference type="EMBL" id="PAT40376.1"/>
    </source>
</evidence>
<evidence type="ECO:0000256" key="7">
    <source>
        <dbReference type="ARBA" id="ARBA00022840"/>
    </source>
</evidence>
<dbReference type="InterPro" id="IPR054594">
    <property type="entry name" value="Lon_lid"/>
</dbReference>
<comment type="caution">
    <text evidence="19">The sequence shown here is derived from an EMBL/GenBank/DDBJ whole genome shotgun (WGS) entry which is preliminary data.</text>
</comment>
<dbReference type="RefSeq" id="WP_095556737.1">
    <property type="nucleotide sequence ID" value="NZ_NSJD01000006.1"/>
</dbReference>
<dbReference type="PANTHER" id="PTHR10046">
    <property type="entry name" value="ATP DEPENDENT LON PROTEASE FAMILY MEMBER"/>
    <property type="match status" value="1"/>
</dbReference>
<dbReference type="NCBIfam" id="NF008053">
    <property type="entry name" value="PRK10787.1"/>
    <property type="match status" value="1"/>
</dbReference>
<dbReference type="Pfam" id="PF02190">
    <property type="entry name" value="LON_substr_bdg"/>
    <property type="match status" value="1"/>
</dbReference>
<dbReference type="Gene3D" id="3.30.230.10">
    <property type="match status" value="1"/>
</dbReference>
<evidence type="ECO:0000259" key="18">
    <source>
        <dbReference type="PROSITE" id="PS51787"/>
    </source>
</evidence>
<feature type="active site" evidence="10 12">
    <location>
        <position position="689"/>
    </location>
</feature>
<dbReference type="SMART" id="SM00464">
    <property type="entry name" value="LON"/>
    <property type="match status" value="1"/>
</dbReference>
<evidence type="ECO:0000313" key="20">
    <source>
        <dbReference type="Proteomes" id="UP000218644"/>
    </source>
</evidence>
<dbReference type="Proteomes" id="UP000218644">
    <property type="component" value="Unassembled WGS sequence"/>
</dbReference>
<dbReference type="GO" id="GO:0006515">
    <property type="term" value="P:protein quality control for misfolded or incompletely synthesized proteins"/>
    <property type="evidence" value="ECO:0007669"/>
    <property type="project" value="UniProtKB-UniRule"/>
</dbReference>
<proteinExistence type="evidence at transcript level"/>
<dbReference type="AlphaFoldDB" id="A0A2A2ARA7"/>
<evidence type="ECO:0000256" key="12">
    <source>
        <dbReference type="PIRSR" id="PIRSR001174-1"/>
    </source>
</evidence>
<dbReference type="InterPro" id="IPR027417">
    <property type="entry name" value="P-loop_NTPase"/>
</dbReference>
<evidence type="ECO:0000256" key="9">
    <source>
        <dbReference type="ARBA" id="ARBA00050665"/>
    </source>
</evidence>
<feature type="domain" description="Lon N-terminal" evidence="18">
    <location>
        <begin position="20"/>
        <end position="215"/>
    </location>
</feature>
<dbReference type="GO" id="GO:0004252">
    <property type="term" value="F:serine-type endopeptidase activity"/>
    <property type="evidence" value="ECO:0007669"/>
    <property type="project" value="UniProtKB-UniRule"/>
</dbReference>
<dbReference type="GO" id="GO:0034605">
    <property type="term" value="P:cellular response to heat"/>
    <property type="evidence" value="ECO:0007669"/>
    <property type="project" value="UniProtKB-UniRule"/>
</dbReference>
<dbReference type="PROSITE" id="PS01046">
    <property type="entry name" value="LON_SER"/>
    <property type="match status" value="1"/>
</dbReference>
<keyword evidence="5 10" id="KW-0378">Hydrolase</keyword>
<accession>A0A2A2ARA7</accession>
<dbReference type="NCBIfam" id="TIGR00763">
    <property type="entry name" value="lon"/>
    <property type="match status" value="1"/>
</dbReference>
<dbReference type="FunFam" id="3.40.50.300:FF:000021">
    <property type="entry name" value="Lon protease homolog"/>
    <property type="match status" value="1"/>
</dbReference>
<dbReference type="InterPro" id="IPR046336">
    <property type="entry name" value="Lon_prtase_N_sf"/>
</dbReference>
<dbReference type="Pfam" id="PF00004">
    <property type="entry name" value="AAA"/>
    <property type="match status" value="1"/>
</dbReference>
<dbReference type="InterPro" id="IPR014721">
    <property type="entry name" value="Ribsml_uS5_D2-typ_fold_subgr"/>
</dbReference>
<dbReference type="HAMAP" id="MF_01973">
    <property type="entry name" value="lon_bact"/>
    <property type="match status" value="1"/>
</dbReference>
<organism evidence="19 20">
    <name type="scientific">Vandammella animalimorsus</name>
    <dbReference type="NCBI Taxonomy" id="2029117"/>
    <lineage>
        <taxon>Bacteria</taxon>
        <taxon>Pseudomonadati</taxon>
        <taxon>Pseudomonadota</taxon>
        <taxon>Betaproteobacteria</taxon>
        <taxon>Burkholderiales</taxon>
        <taxon>Comamonadaceae</taxon>
        <taxon>Vandammella</taxon>
    </lineage>
</organism>
<dbReference type="Gene3D" id="1.20.5.5270">
    <property type="match status" value="1"/>
</dbReference>
<dbReference type="SMART" id="SM00382">
    <property type="entry name" value="AAA"/>
    <property type="match status" value="1"/>
</dbReference>
<name>A0A2A2ARA7_9BURK</name>
<dbReference type="GO" id="GO:0016887">
    <property type="term" value="F:ATP hydrolysis activity"/>
    <property type="evidence" value="ECO:0007669"/>
    <property type="project" value="UniProtKB-UniRule"/>
</dbReference>
<evidence type="ECO:0000259" key="17">
    <source>
        <dbReference type="PROSITE" id="PS51786"/>
    </source>
</evidence>
<dbReference type="InterPro" id="IPR008269">
    <property type="entry name" value="Lon_proteolytic"/>
</dbReference>
<keyword evidence="16" id="KW-0175">Coiled coil</keyword>
<evidence type="ECO:0000256" key="16">
    <source>
        <dbReference type="SAM" id="Coils"/>
    </source>
</evidence>
<dbReference type="InterPro" id="IPR003111">
    <property type="entry name" value="Lon_prtase_N"/>
</dbReference>
<dbReference type="InterPro" id="IPR003959">
    <property type="entry name" value="ATPase_AAA_core"/>
</dbReference>
<feature type="domain" description="Lon proteolytic" evidence="17">
    <location>
        <begin position="602"/>
        <end position="783"/>
    </location>
</feature>
<dbReference type="FunFam" id="3.30.230.10:FF:000010">
    <property type="entry name" value="Lon protease"/>
    <property type="match status" value="1"/>
</dbReference>
<comment type="induction">
    <text evidence="10">By heat shock.</text>
</comment>
<comment type="catalytic activity">
    <reaction evidence="9 10 11 14">
        <text>Hydrolysis of proteins in presence of ATP.</text>
        <dbReference type="EC" id="3.4.21.53"/>
    </reaction>
</comment>
<evidence type="ECO:0000256" key="10">
    <source>
        <dbReference type="HAMAP-Rule" id="MF_01973"/>
    </source>
</evidence>
<dbReference type="InterPro" id="IPR020568">
    <property type="entry name" value="Ribosomal_Su5_D2-typ_SF"/>
</dbReference>
<feature type="active site" evidence="10 12">
    <location>
        <position position="732"/>
    </location>
</feature>
<dbReference type="Gene3D" id="1.20.58.1480">
    <property type="match status" value="1"/>
</dbReference>
<dbReference type="PROSITE" id="PS51786">
    <property type="entry name" value="LON_PROTEOLYTIC"/>
    <property type="match status" value="1"/>
</dbReference>
<dbReference type="GO" id="GO:0005524">
    <property type="term" value="F:ATP binding"/>
    <property type="evidence" value="ECO:0007669"/>
    <property type="project" value="UniProtKB-UniRule"/>
</dbReference>
<dbReference type="InterPro" id="IPR003593">
    <property type="entry name" value="AAA+_ATPase"/>
</dbReference>
<evidence type="ECO:0000256" key="1">
    <source>
        <dbReference type="ARBA" id="ARBA00004496"/>
    </source>
</evidence>
<evidence type="ECO:0000256" key="4">
    <source>
        <dbReference type="ARBA" id="ARBA00022741"/>
    </source>
</evidence>
<dbReference type="SUPFAM" id="SSF88697">
    <property type="entry name" value="PUA domain-like"/>
    <property type="match status" value="1"/>
</dbReference>
<feature type="coiled-coil region" evidence="16">
    <location>
        <begin position="261"/>
        <end position="291"/>
    </location>
</feature>
<dbReference type="SUPFAM" id="SSF54211">
    <property type="entry name" value="Ribosomal protein S5 domain 2-like"/>
    <property type="match status" value="1"/>
</dbReference>
<dbReference type="InterPro" id="IPR008268">
    <property type="entry name" value="Peptidase_S16_AS"/>
</dbReference>
<comment type="subcellular location">
    <subcellularLocation>
        <location evidence="1 10 11">Cytoplasm</location>
    </subcellularLocation>
</comment>
<evidence type="ECO:0000256" key="8">
    <source>
        <dbReference type="ARBA" id="ARBA00023016"/>
    </source>
</evidence>
<dbReference type="SUPFAM" id="SSF52540">
    <property type="entry name" value="P-loop containing nucleoside triphosphate hydrolases"/>
    <property type="match status" value="1"/>
</dbReference>
<dbReference type="PIRSF" id="PIRSF001174">
    <property type="entry name" value="Lon_proteas"/>
    <property type="match status" value="1"/>
</dbReference>
<keyword evidence="8 10" id="KW-0346">Stress response</keyword>
<dbReference type="InterPro" id="IPR004815">
    <property type="entry name" value="Lon_bac/euk-typ"/>
</dbReference>
<dbReference type="Gene3D" id="1.10.8.60">
    <property type="match status" value="1"/>
</dbReference>
<dbReference type="CDD" id="cd19500">
    <property type="entry name" value="RecA-like_Lon"/>
    <property type="match status" value="1"/>
</dbReference>
<dbReference type="InterPro" id="IPR027543">
    <property type="entry name" value="Lon_bac"/>
</dbReference>
<keyword evidence="4 10" id="KW-0547">Nucleotide-binding</keyword>
<dbReference type="GO" id="GO:0005737">
    <property type="term" value="C:cytoplasm"/>
    <property type="evidence" value="ECO:0007669"/>
    <property type="project" value="UniProtKB-SubCell"/>
</dbReference>
<gene>
    <name evidence="10" type="primary">lon</name>
    <name evidence="19" type="ORF">CK623_05765</name>
</gene>
<evidence type="ECO:0000256" key="13">
    <source>
        <dbReference type="PIRSR" id="PIRSR001174-2"/>
    </source>
</evidence>
<protein>
    <recommendedName>
        <fullName evidence="10 11">Lon protease</fullName>
        <ecNumber evidence="10 11">3.4.21.53</ecNumber>
    </recommendedName>
    <alternativeName>
        <fullName evidence="10">ATP-dependent protease La</fullName>
    </alternativeName>
</protein>
<dbReference type="EMBL" id="NSJD01000006">
    <property type="protein sequence ID" value="PAT40376.1"/>
    <property type="molecule type" value="Genomic_DNA"/>
</dbReference>
<dbReference type="Pfam" id="PF22667">
    <property type="entry name" value="Lon_lid"/>
    <property type="match status" value="1"/>
</dbReference>
<comment type="function">
    <text evidence="10">ATP-dependent serine protease that mediates the selective degradation of mutant and abnormal proteins as well as certain short-lived regulatory proteins. Required for cellular homeostasis and for survival from DNA damage and developmental changes induced by stress. Degrades polypeptides processively to yield small peptide fragments that are 5 to 10 amino acids long. Binds to DNA in a double-stranded, site-specific manner.</text>
</comment>
<dbReference type="EC" id="3.4.21.53" evidence="10 11"/>
<reference evidence="19 20" key="1">
    <citation type="submission" date="2017-08" db="EMBL/GenBank/DDBJ databases">
        <title>WGS of Clinical strains of the CDC Group NO-1 linked to zoonotic infections in humans.</title>
        <authorList>
            <person name="Bernier A.-M."/>
            <person name="Bernard K."/>
        </authorList>
    </citation>
    <scope>NUCLEOTIDE SEQUENCE [LARGE SCALE GENOMIC DNA]</scope>
    <source>
        <strain evidence="19 20">NML79-0751</strain>
    </source>
</reference>
<evidence type="ECO:0000256" key="5">
    <source>
        <dbReference type="ARBA" id="ARBA00022801"/>
    </source>
</evidence>